<organism evidence="1 2">
    <name type="scientific">Solanum pinnatisectum</name>
    <name type="common">tansyleaf nightshade</name>
    <dbReference type="NCBI Taxonomy" id="50273"/>
    <lineage>
        <taxon>Eukaryota</taxon>
        <taxon>Viridiplantae</taxon>
        <taxon>Streptophyta</taxon>
        <taxon>Embryophyta</taxon>
        <taxon>Tracheophyta</taxon>
        <taxon>Spermatophyta</taxon>
        <taxon>Magnoliopsida</taxon>
        <taxon>eudicotyledons</taxon>
        <taxon>Gunneridae</taxon>
        <taxon>Pentapetalae</taxon>
        <taxon>asterids</taxon>
        <taxon>lamiids</taxon>
        <taxon>Solanales</taxon>
        <taxon>Solanaceae</taxon>
        <taxon>Solanoideae</taxon>
        <taxon>Solaneae</taxon>
        <taxon>Solanum</taxon>
    </lineage>
</organism>
<dbReference type="Proteomes" id="UP001311915">
    <property type="component" value="Unassembled WGS sequence"/>
</dbReference>
<name>A0AAV9KM57_9SOLN</name>
<dbReference type="PANTHER" id="PTHR35218:SF9">
    <property type="entry name" value="ENDONUCLEASE_EXONUCLEASE_PHOSPHATASE DOMAIN-CONTAINING PROTEIN"/>
    <property type="match status" value="1"/>
</dbReference>
<accession>A0AAV9KM57</accession>
<dbReference type="SUPFAM" id="SSF56219">
    <property type="entry name" value="DNase I-like"/>
    <property type="match status" value="1"/>
</dbReference>
<keyword evidence="2" id="KW-1185">Reference proteome</keyword>
<dbReference type="Gene3D" id="3.60.10.10">
    <property type="entry name" value="Endonuclease/exonuclease/phosphatase"/>
    <property type="match status" value="1"/>
</dbReference>
<proteinExistence type="predicted"/>
<evidence type="ECO:0000313" key="2">
    <source>
        <dbReference type="Proteomes" id="UP001311915"/>
    </source>
</evidence>
<evidence type="ECO:0008006" key="3">
    <source>
        <dbReference type="Google" id="ProtNLM"/>
    </source>
</evidence>
<dbReference type="PANTHER" id="PTHR35218">
    <property type="entry name" value="RNASE H DOMAIN-CONTAINING PROTEIN"/>
    <property type="match status" value="1"/>
</dbReference>
<dbReference type="InterPro" id="IPR036691">
    <property type="entry name" value="Endo/exonu/phosph_ase_sf"/>
</dbReference>
<reference evidence="1 2" key="1">
    <citation type="submission" date="2023-10" db="EMBL/GenBank/DDBJ databases">
        <title>Genome-Wide Identification Analysis in wild type Solanum Pinnatisectum Reveals Some Genes Defensing Phytophthora Infestans.</title>
        <authorList>
            <person name="Sun C."/>
        </authorList>
    </citation>
    <scope>NUCLEOTIDE SEQUENCE [LARGE SCALE GENOMIC DNA]</scope>
    <source>
        <strain evidence="1">LQN</strain>
        <tissue evidence="1">Leaf</tissue>
    </source>
</reference>
<dbReference type="EMBL" id="JAWPEI010000010">
    <property type="protein sequence ID" value="KAK4713659.1"/>
    <property type="molecule type" value="Genomic_DNA"/>
</dbReference>
<evidence type="ECO:0000313" key="1">
    <source>
        <dbReference type="EMBL" id="KAK4713659.1"/>
    </source>
</evidence>
<dbReference type="AlphaFoldDB" id="A0AAV9KM57"/>
<gene>
    <name evidence="1" type="ORF">R3W88_019566</name>
</gene>
<protein>
    <recommendedName>
        <fullName evidence="3">Endonuclease/exonuclease/phosphatase domain-containing protein</fullName>
    </recommendedName>
</protein>
<comment type="caution">
    <text evidence="1">The sequence shown here is derived from an EMBL/GenBank/DDBJ whole genome shotgun (WGS) entry which is preliminary data.</text>
</comment>
<sequence>MGIGNFIVVVTPTLRIWTPLNERPVTMIVPPNSNRSMTLIIWNCRGCNNKDFHRNFRSLIDWHKPPPITLVETKMSDHQVLIDEYSFTNMIQVPSVGNSRSLVLLWDDNILEVDNFTTSSQEIHTIVKVCTTNTLVYLAVFMLVHVEIRGIYYGTSEKNKKNTYNSCWLIGDDFNLMSSSDKSAGRSANRPRMFDFWDTINQCELIDLGFKGGEYTWLNKSLRDKREAYFRTT</sequence>